<feature type="domain" description="OmpA-like" evidence="6">
    <location>
        <begin position="244"/>
        <end position="360"/>
    </location>
</feature>
<dbReference type="CDD" id="cd07185">
    <property type="entry name" value="OmpA_C-like"/>
    <property type="match status" value="1"/>
</dbReference>
<evidence type="ECO:0000313" key="8">
    <source>
        <dbReference type="Proteomes" id="UP000189940"/>
    </source>
</evidence>
<keyword evidence="3" id="KW-0998">Cell outer membrane</keyword>
<reference evidence="7 8" key="1">
    <citation type="submission" date="2017-02" db="EMBL/GenBank/DDBJ databases">
        <title>Genome sequence of the nitrite-oxidizing bacterium Nitrobacter vulgaris strain Ab1.</title>
        <authorList>
            <person name="Mellbye B.L."/>
            <person name="Davis E.W."/>
            <person name="Spieck E."/>
            <person name="Chang J.H."/>
            <person name="Bottomley P.J."/>
            <person name="Sayavedra-Soto L.A."/>
        </authorList>
    </citation>
    <scope>NUCLEOTIDE SEQUENCE [LARGE SCALE GENOMIC DNA]</scope>
    <source>
        <strain evidence="7 8">Ab1</strain>
    </source>
</reference>
<evidence type="ECO:0000256" key="4">
    <source>
        <dbReference type="PROSITE-ProRule" id="PRU00473"/>
    </source>
</evidence>
<gene>
    <name evidence="7" type="ORF">B2M20_01190</name>
</gene>
<keyword evidence="7" id="KW-0966">Cell projection</keyword>
<dbReference type="Proteomes" id="UP000189940">
    <property type="component" value="Unassembled WGS sequence"/>
</dbReference>
<dbReference type="PANTHER" id="PTHR30329">
    <property type="entry name" value="STATOR ELEMENT OF FLAGELLAR MOTOR COMPLEX"/>
    <property type="match status" value="1"/>
</dbReference>
<proteinExistence type="predicted"/>
<evidence type="ECO:0000256" key="1">
    <source>
        <dbReference type="ARBA" id="ARBA00004442"/>
    </source>
</evidence>
<keyword evidence="5" id="KW-0732">Signal</keyword>
<dbReference type="AlphaFoldDB" id="A0A1V4I3A6"/>
<dbReference type="Gene3D" id="3.30.1330.60">
    <property type="entry name" value="OmpA-like domain"/>
    <property type="match status" value="1"/>
</dbReference>
<sequence>MLKQIAMLTVAIGLFGATAARADAVIPTKDIAGARDNALLKRYDGSFIVSYERLAFTDFKVPLSRLEKAGDDQRDRMNNQVFKPKKEIEIEGARTRIAYLLPAGRSPLEVLRNYQDVVKEAGGEILYTCKKEECGGDPERSSEGGGGEMSLMMYFVYANQLKDADFSNGKCALTSHVDDQRFFAAKIPQGGGDAYVTVQTFQVEDNLYCKAFNERTVALVHIVEPKPREQKMVVVKAEEMARSIGTTGRVALYGIFFDTDKAELKPESGPTLAEIAGLLKNDPKLAVLIVGHTDNQGAFDHNLDLSRRRAEAVVKVLAANHGIDPKRLRAAGVGMMAPAASNDADDGRARNRRVEVVKLN</sequence>
<dbReference type="PRINTS" id="PR01021">
    <property type="entry name" value="OMPADOMAIN"/>
</dbReference>
<dbReference type="EMBL" id="MWPQ01000003">
    <property type="protein sequence ID" value="OPH84599.1"/>
    <property type="molecule type" value="Genomic_DNA"/>
</dbReference>
<dbReference type="SUPFAM" id="SSF103088">
    <property type="entry name" value="OmpA-like"/>
    <property type="match status" value="1"/>
</dbReference>
<dbReference type="RefSeq" id="WP_079445272.1">
    <property type="nucleotide sequence ID" value="NZ_MWPQ01000003.1"/>
</dbReference>
<evidence type="ECO:0000256" key="5">
    <source>
        <dbReference type="SAM" id="SignalP"/>
    </source>
</evidence>
<dbReference type="Pfam" id="PF16234">
    <property type="entry name" value="DUF4892"/>
    <property type="match status" value="1"/>
</dbReference>
<dbReference type="STRING" id="29421.B2M20_01190"/>
<accession>A0A1V4I3A6</accession>
<dbReference type="InterPro" id="IPR006664">
    <property type="entry name" value="OMP_bac"/>
</dbReference>
<comment type="caution">
    <text evidence="7">The sequence shown here is derived from an EMBL/GenBank/DDBJ whole genome shotgun (WGS) entry which is preliminary data.</text>
</comment>
<dbReference type="Pfam" id="PF00691">
    <property type="entry name" value="OmpA"/>
    <property type="match status" value="1"/>
</dbReference>
<feature type="signal peptide" evidence="5">
    <location>
        <begin position="1"/>
        <end position="22"/>
    </location>
</feature>
<comment type="subcellular location">
    <subcellularLocation>
        <location evidence="1">Cell outer membrane</location>
    </subcellularLocation>
</comment>
<keyword evidence="7" id="KW-0969">Cilium</keyword>
<evidence type="ECO:0000313" key="7">
    <source>
        <dbReference type="EMBL" id="OPH84599.1"/>
    </source>
</evidence>
<protein>
    <submittedName>
        <fullName evidence="7">Flagellar motor protein MotB</fullName>
    </submittedName>
</protein>
<keyword evidence="7" id="KW-0282">Flagellum</keyword>
<dbReference type="InterPro" id="IPR006665">
    <property type="entry name" value="OmpA-like"/>
</dbReference>
<keyword evidence="2 4" id="KW-0472">Membrane</keyword>
<dbReference type="InterPro" id="IPR050330">
    <property type="entry name" value="Bact_OuterMem_StrucFunc"/>
</dbReference>
<dbReference type="OrthoDB" id="9814546at2"/>
<evidence type="ECO:0000256" key="3">
    <source>
        <dbReference type="ARBA" id="ARBA00023237"/>
    </source>
</evidence>
<dbReference type="InterPro" id="IPR036737">
    <property type="entry name" value="OmpA-like_sf"/>
</dbReference>
<organism evidence="7 8">
    <name type="scientific">Nitrobacter vulgaris</name>
    <dbReference type="NCBI Taxonomy" id="29421"/>
    <lineage>
        <taxon>Bacteria</taxon>
        <taxon>Pseudomonadati</taxon>
        <taxon>Pseudomonadota</taxon>
        <taxon>Alphaproteobacteria</taxon>
        <taxon>Hyphomicrobiales</taxon>
        <taxon>Nitrobacteraceae</taxon>
        <taxon>Nitrobacter</taxon>
    </lineage>
</organism>
<dbReference type="GO" id="GO:0009279">
    <property type="term" value="C:cell outer membrane"/>
    <property type="evidence" value="ECO:0007669"/>
    <property type="project" value="UniProtKB-SubCell"/>
</dbReference>
<dbReference type="PANTHER" id="PTHR30329:SF21">
    <property type="entry name" value="LIPOPROTEIN YIAD-RELATED"/>
    <property type="match status" value="1"/>
</dbReference>
<feature type="chain" id="PRO_5013093177" evidence="5">
    <location>
        <begin position="23"/>
        <end position="360"/>
    </location>
</feature>
<evidence type="ECO:0000256" key="2">
    <source>
        <dbReference type="ARBA" id="ARBA00023136"/>
    </source>
</evidence>
<evidence type="ECO:0000259" key="6">
    <source>
        <dbReference type="PROSITE" id="PS51123"/>
    </source>
</evidence>
<keyword evidence="8" id="KW-1185">Reference proteome</keyword>
<name>A0A1V4I3A6_NITVU</name>
<dbReference type="PROSITE" id="PS51123">
    <property type="entry name" value="OMPA_2"/>
    <property type="match status" value="1"/>
</dbReference>
<dbReference type="InterPro" id="IPR032608">
    <property type="entry name" value="DUF4892"/>
</dbReference>